<evidence type="ECO:0000259" key="2">
    <source>
        <dbReference type="Pfam" id="PF07978"/>
    </source>
</evidence>
<evidence type="ECO:0000313" key="3">
    <source>
        <dbReference type="Proteomes" id="UP000887577"/>
    </source>
</evidence>
<dbReference type="GO" id="GO:0005739">
    <property type="term" value="C:mitochondrion"/>
    <property type="evidence" value="ECO:0007669"/>
    <property type="project" value="TreeGrafter"/>
</dbReference>
<evidence type="ECO:0000313" key="4">
    <source>
        <dbReference type="WBParaSite" id="PSU_v2.g10342.t1"/>
    </source>
</evidence>
<comment type="similarity">
    <text evidence="1">Belongs to the NipSnap family.</text>
</comment>
<dbReference type="InterPro" id="IPR051557">
    <property type="entry name" value="NipSnap_domain"/>
</dbReference>
<accession>A0A914XTP7</accession>
<dbReference type="Gene3D" id="3.30.70.100">
    <property type="match status" value="2"/>
</dbReference>
<dbReference type="PANTHER" id="PTHR21017">
    <property type="entry name" value="NIPSNAP-RELATED"/>
    <property type="match status" value="1"/>
</dbReference>
<protein>
    <submittedName>
        <fullName evidence="4">NIPSNAP domain-containing protein</fullName>
    </submittedName>
</protein>
<dbReference type="Pfam" id="PF07978">
    <property type="entry name" value="NIPSNAP"/>
    <property type="match status" value="2"/>
</dbReference>
<reference evidence="4" key="1">
    <citation type="submission" date="2022-11" db="UniProtKB">
        <authorList>
            <consortium name="WormBaseParasite"/>
        </authorList>
    </citation>
    <scope>IDENTIFICATION</scope>
</reference>
<keyword evidence="3" id="KW-1185">Reference proteome</keyword>
<dbReference type="SUPFAM" id="SSF54909">
    <property type="entry name" value="Dimeric alpha+beta barrel"/>
    <property type="match status" value="2"/>
</dbReference>
<name>A0A914XTP7_9BILA</name>
<organism evidence="3 4">
    <name type="scientific">Panagrolaimus superbus</name>
    <dbReference type="NCBI Taxonomy" id="310955"/>
    <lineage>
        <taxon>Eukaryota</taxon>
        <taxon>Metazoa</taxon>
        <taxon>Ecdysozoa</taxon>
        <taxon>Nematoda</taxon>
        <taxon>Chromadorea</taxon>
        <taxon>Rhabditida</taxon>
        <taxon>Tylenchina</taxon>
        <taxon>Panagrolaimomorpha</taxon>
        <taxon>Panagrolaimoidea</taxon>
        <taxon>Panagrolaimidae</taxon>
        <taxon>Panagrolaimus</taxon>
    </lineage>
</organism>
<evidence type="ECO:0000256" key="1">
    <source>
        <dbReference type="ARBA" id="ARBA00005291"/>
    </source>
</evidence>
<feature type="domain" description="NIPSNAP" evidence="2">
    <location>
        <begin position="78"/>
        <end position="135"/>
    </location>
</feature>
<dbReference type="FunFam" id="3.30.70.100:FF:000003">
    <property type="entry name" value="Protein NipSnap homolog 2"/>
    <property type="match status" value="1"/>
</dbReference>
<dbReference type="InterPro" id="IPR012577">
    <property type="entry name" value="NIPSNAP"/>
</dbReference>
<dbReference type="WBParaSite" id="PSU_v2.g10342.t1">
    <property type="protein sequence ID" value="PSU_v2.g10342.t1"/>
    <property type="gene ID" value="PSU_v2.g10342"/>
</dbReference>
<sequence>MAVVRSTMLCQLNSARLVPFTSRFLSTTTTKEGEDLTVKQDEKKQGWISRFLSGPSYNPDGVDKQSHSSMLADTEVIYELQTHDVRNGEKDKYLDYYKKYSTEVTKATPGNELIGSWNVLFGNQDQSIHLWRYDNGYNDVDHHIKALLHNNSVRSAEKDIASMCGRRRTILLRSFSYWGEVKPRSPTHIYDLRSYVLKPGTMIEWGNAWAKGITYRKEHNQNVAGFFAQVGQLYMVFHIWAYKDMAARQYIRQHTWSKPGWDSTVAYTVPLISRMQSKILVPNEFSHLQ</sequence>
<dbReference type="GO" id="GO:0000423">
    <property type="term" value="P:mitophagy"/>
    <property type="evidence" value="ECO:0007669"/>
    <property type="project" value="UniProtKB-ARBA"/>
</dbReference>
<proteinExistence type="inferred from homology"/>
<dbReference type="PANTHER" id="PTHR21017:SF17">
    <property type="entry name" value="PROTEIN NIPSNAP"/>
    <property type="match status" value="1"/>
</dbReference>
<dbReference type="InterPro" id="IPR011008">
    <property type="entry name" value="Dimeric_a/b-barrel"/>
</dbReference>
<dbReference type="AlphaFoldDB" id="A0A914XTP7"/>
<feature type="domain" description="NIPSNAP" evidence="2">
    <location>
        <begin position="190"/>
        <end position="286"/>
    </location>
</feature>
<dbReference type="Proteomes" id="UP000887577">
    <property type="component" value="Unplaced"/>
</dbReference>